<evidence type="ECO:0000313" key="4">
    <source>
        <dbReference type="Proteomes" id="UP001208570"/>
    </source>
</evidence>
<dbReference type="PANTHER" id="PTHR12761">
    <property type="entry name" value="HERMANSKY-PUDLAK SYNDROME PROTEIN 1"/>
    <property type="match status" value="1"/>
</dbReference>
<keyword evidence="4" id="KW-1185">Reference proteome</keyword>
<proteinExistence type="predicted"/>
<reference evidence="3" key="1">
    <citation type="journal article" date="2023" name="Mol. Biol. Evol.">
        <title>Third-Generation Sequencing Reveals the Adaptive Role of the Epigenome in Three Deep-Sea Polychaetes.</title>
        <authorList>
            <person name="Perez M."/>
            <person name="Aroh O."/>
            <person name="Sun Y."/>
            <person name="Lan Y."/>
            <person name="Juniper S.K."/>
            <person name="Young C.R."/>
            <person name="Angers B."/>
            <person name="Qian P.Y."/>
        </authorList>
    </citation>
    <scope>NUCLEOTIDE SEQUENCE</scope>
    <source>
        <strain evidence="3">P08H-3</strain>
    </source>
</reference>
<dbReference type="GO" id="GO:0005085">
    <property type="term" value="F:guanyl-nucleotide exchange factor activity"/>
    <property type="evidence" value="ECO:0007669"/>
    <property type="project" value="TreeGrafter"/>
</dbReference>
<accession>A0AAD9JB62</accession>
<dbReference type="InterPro" id="IPR043971">
    <property type="entry name" value="FUZ/MON1/HPS1_longin_2"/>
</dbReference>
<feature type="compositionally biased region" description="Basic and acidic residues" evidence="1">
    <location>
        <begin position="253"/>
        <end position="266"/>
    </location>
</feature>
<organism evidence="3 4">
    <name type="scientific">Paralvinella palmiformis</name>
    <dbReference type="NCBI Taxonomy" id="53620"/>
    <lineage>
        <taxon>Eukaryota</taxon>
        <taxon>Metazoa</taxon>
        <taxon>Spiralia</taxon>
        <taxon>Lophotrochozoa</taxon>
        <taxon>Annelida</taxon>
        <taxon>Polychaeta</taxon>
        <taxon>Sedentaria</taxon>
        <taxon>Canalipalpata</taxon>
        <taxon>Terebellida</taxon>
        <taxon>Terebelliformia</taxon>
        <taxon>Alvinellidae</taxon>
        <taxon>Paralvinella</taxon>
    </lineage>
</organism>
<gene>
    <name evidence="3" type="ORF">LSH36_447g01025</name>
</gene>
<dbReference type="Proteomes" id="UP001208570">
    <property type="component" value="Unassembled WGS sequence"/>
</dbReference>
<dbReference type="InterPro" id="IPR026053">
    <property type="entry name" value="HPS1"/>
</dbReference>
<name>A0AAD9JB62_9ANNE</name>
<dbReference type="EMBL" id="JAODUP010000447">
    <property type="protein sequence ID" value="KAK2149537.1"/>
    <property type="molecule type" value="Genomic_DNA"/>
</dbReference>
<dbReference type="PANTHER" id="PTHR12761:SF1">
    <property type="entry name" value="BLOC-3 COMPLEX MEMBER HPS1"/>
    <property type="match status" value="1"/>
</dbReference>
<evidence type="ECO:0000259" key="2">
    <source>
        <dbReference type="Pfam" id="PF19037"/>
    </source>
</evidence>
<feature type="region of interest" description="Disordered" evidence="1">
    <location>
        <begin position="220"/>
        <end position="283"/>
    </location>
</feature>
<sequence length="634" mass="71654">MDMQDSSTNGLPCDKDEDVHSSVNIDVVVQLFSPLIVSQRFMMSEVDNPYNSIRCQNDMIYVFSQIGDHTAIAIGSVTEEKEEYFQRKLGVFKHLLMLFHGPVLKQLHTVMPSNDEKWDLVGQLLNQWEHMYHKEQSFLVEALERVSINEDLNAQCVKLLESVIGLIKSAGDKRVVHALMFVHTKLLALYSSRSAFELHSGDILLMILIASNLYPWQRQEETTTTTSPEASKPITVQKKRNRNRSRTSTKQDSSARQDSAEEEKTKTASARTTNLSWTSDSDDATHSASSLLNVDESNYQEWTFLDDFHSEALWDVNSLRLHQARLSSTNSHQSYHGNGNGSCDMDEDLFDPGHCDVRQHQEGHGVTDPGDLKRAVKDRCGTFSHKSFPVFLRTKHCQHTPAVLHLVSIFPGVILVLVSELPKGGQAQMLVDAIESVAKATSCHCQPPQLVVASVDKIFKKLDLLQKQTKNLTQLRRLYQMLNTKWSVVKDLAQKINKEQNQTSLKNRIEDTLDGIMSCLENMFIVIFLQTNTGLEQVEKALHQTVDVIRNKSQDVLVDYKDYLITKALHNVTISSVLHFLVVTGRLFNKVAAAFLKHLLPYVTPRVVGMAKNAPDSDRRDLVGRYGMTSSSKY</sequence>
<comment type="caution">
    <text evidence="3">The sequence shown here is derived from an EMBL/GenBank/DDBJ whole genome shotgun (WGS) entry which is preliminary data.</text>
</comment>
<dbReference type="GO" id="GO:0031085">
    <property type="term" value="C:BLOC-3 complex"/>
    <property type="evidence" value="ECO:0007669"/>
    <property type="project" value="TreeGrafter"/>
</dbReference>
<feature type="compositionally biased region" description="Basic residues" evidence="1">
    <location>
        <begin position="237"/>
        <end position="247"/>
    </location>
</feature>
<evidence type="ECO:0000256" key="1">
    <source>
        <dbReference type="SAM" id="MobiDB-lite"/>
    </source>
</evidence>
<dbReference type="AlphaFoldDB" id="A0AAD9JB62"/>
<dbReference type="Pfam" id="PF19037">
    <property type="entry name" value="Fuz_longin_2"/>
    <property type="match status" value="1"/>
</dbReference>
<evidence type="ECO:0000313" key="3">
    <source>
        <dbReference type="EMBL" id="KAK2149537.1"/>
    </source>
</evidence>
<feature type="domain" description="FUZ/MON1/HPS1 second Longin" evidence="2">
    <location>
        <begin position="174"/>
        <end position="229"/>
    </location>
</feature>
<protein>
    <recommendedName>
        <fullName evidence="2">FUZ/MON1/HPS1 second Longin domain-containing protein</fullName>
    </recommendedName>
</protein>
<dbReference type="GO" id="GO:0016192">
    <property type="term" value="P:vesicle-mediated transport"/>
    <property type="evidence" value="ECO:0007669"/>
    <property type="project" value="InterPro"/>
</dbReference>